<dbReference type="Pfam" id="PF09035">
    <property type="entry name" value="Tn916-Xis"/>
    <property type="match status" value="1"/>
</dbReference>
<organism evidence="1 2">
    <name type="scientific">Lachnospira eligens</name>
    <dbReference type="NCBI Taxonomy" id="39485"/>
    <lineage>
        <taxon>Bacteria</taxon>
        <taxon>Bacillati</taxon>
        <taxon>Bacillota</taxon>
        <taxon>Clostridia</taxon>
        <taxon>Lachnospirales</taxon>
        <taxon>Lachnospiraceae</taxon>
        <taxon>Lachnospira</taxon>
    </lineage>
</organism>
<sequence>MITLAFSKEKNVAEEVSVPLWKRYALSIPEAAKYFGVGEKRLYQIIAENEGADFILEIGSHIKIKRELFGRFLDRATCV</sequence>
<evidence type="ECO:0000313" key="1">
    <source>
        <dbReference type="EMBL" id="RHC14954.1"/>
    </source>
</evidence>
<evidence type="ECO:0000313" key="2">
    <source>
        <dbReference type="Proteomes" id="UP000285844"/>
    </source>
</evidence>
<dbReference type="Proteomes" id="UP000285844">
    <property type="component" value="Unassembled WGS sequence"/>
</dbReference>
<name>A0A413Z0Y8_9FIRM</name>
<protein>
    <submittedName>
        <fullName evidence="1">Transposase</fullName>
    </submittedName>
</protein>
<comment type="caution">
    <text evidence="1">The sequence shown here is derived from an EMBL/GenBank/DDBJ whole genome shotgun (WGS) entry which is preliminary data.</text>
</comment>
<reference evidence="1 2" key="1">
    <citation type="submission" date="2018-08" db="EMBL/GenBank/DDBJ databases">
        <title>A genome reference for cultivated species of the human gut microbiota.</title>
        <authorList>
            <person name="Zou Y."/>
            <person name="Xue W."/>
            <person name="Luo G."/>
        </authorList>
    </citation>
    <scope>NUCLEOTIDE SEQUENCE [LARGE SCALE GENOMIC DNA]</scope>
    <source>
        <strain evidence="1 2">AM37-3BH</strain>
    </source>
</reference>
<dbReference type="InterPro" id="IPR038148">
    <property type="entry name" value="Tn1545/Tn916_Xis"/>
</dbReference>
<dbReference type="InterPro" id="IPR015122">
    <property type="entry name" value="Tn916-Xis"/>
</dbReference>
<gene>
    <name evidence="1" type="ORF">DW858_02810</name>
</gene>
<proteinExistence type="predicted"/>
<dbReference type="Gene3D" id="3.90.105.50">
    <property type="match status" value="1"/>
</dbReference>
<dbReference type="EMBL" id="QSHM01000002">
    <property type="protein sequence ID" value="RHC14954.1"/>
    <property type="molecule type" value="Genomic_DNA"/>
</dbReference>
<dbReference type="AlphaFoldDB" id="A0A413Z0Y8"/>
<accession>A0A413Z0Y8</accession>